<keyword evidence="3" id="KW-1185">Reference proteome</keyword>
<evidence type="ECO:0000313" key="2">
    <source>
        <dbReference type="EMBL" id="CAD8209244.1"/>
    </source>
</evidence>
<proteinExistence type="predicted"/>
<dbReference type="AlphaFoldDB" id="A0A8S1YCR1"/>
<accession>A0A8S1YCR1</accession>
<dbReference type="EMBL" id="CAJJDP010000148">
    <property type="protein sequence ID" value="CAD8209238.1"/>
    <property type="molecule type" value="Genomic_DNA"/>
</dbReference>
<name>A0A8S1YCR1_PAROT</name>
<dbReference type="Proteomes" id="UP000683925">
    <property type="component" value="Unassembled WGS sequence"/>
</dbReference>
<gene>
    <name evidence="1" type="ORF">POCTA_138.1.T1460120</name>
    <name evidence="2" type="ORF">POCTA_138.1.T1460123</name>
</gene>
<sequence>MSKRKIQIEIKRKQFPQDLIAIKILANVIKLKSEDPIDAKKISSRISIVQAFNLEI</sequence>
<protein>
    <submittedName>
        <fullName evidence="2">Uncharacterized protein</fullName>
    </submittedName>
</protein>
<comment type="caution">
    <text evidence="2">The sequence shown here is derived from an EMBL/GenBank/DDBJ whole genome shotgun (WGS) entry which is preliminary data.</text>
</comment>
<reference evidence="2" key="1">
    <citation type="submission" date="2021-01" db="EMBL/GenBank/DDBJ databases">
        <authorList>
            <consortium name="Genoscope - CEA"/>
            <person name="William W."/>
        </authorList>
    </citation>
    <scope>NUCLEOTIDE SEQUENCE</scope>
</reference>
<dbReference type="EMBL" id="CAJJDP010000148">
    <property type="protein sequence ID" value="CAD8209244.1"/>
    <property type="molecule type" value="Genomic_DNA"/>
</dbReference>
<organism evidence="2 3">
    <name type="scientific">Paramecium octaurelia</name>
    <dbReference type="NCBI Taxonomy" id="43137"/>
    <lineage>
        <taxon>Eukaryota</taxon>
        <taxon>Sar</taxon>
        <taxon>Alveolata</taxon>
        <taxon>Ciliophora</taxon>
        <taxon>Intramacronucleata</taxon>
        <taxon>Oligohymenophorea</taxon>
        <taxon>Peniculida</taxon>
        <taxon>Parameciidae</taxon>
        <taxon>Paramecium</taxon>
    </lineage>
</organism>
<evidence type="ECO:0000313" key="1">
    <source>
        <dbReference type="EMBL" id="CAD8209238.1"/>
    </source>
</evidence>
<evidence type="ECO:0000313" key="3">
    <source>
        <dbReference type="Proteomes" id="UP000683925"/>
    </source>
</evidence>